<comment type="caution">
    <text evidence="3">The sequence shown here is derived from an EMBL/GenBank/DDBJ whole genome shotgun (WGS) entry which is preliminary data.</text>
</comment>
<reference evidence="3 4" key="1">
    <citation type="submission" date="2019-03" db="EMBL/GenBank/DDBJ databases">
        <title>Nematode-trapping fungi genome.</title>
        <authorList>
            <person name="Vidal-Diez De Ulzurrun G."/>
        </authorList>
    </citation>
    <scope>NUCLEOTIDE SEQUENCE [LARGE SCALE GENOMIC DNA]</scope>
    <source>
        <strain evidence="3 4">TWF154</strain>
    </source>
</reference>
<feature type="compositionally biased region" description="Low complexity" evidence="1">
    <location>
        <begin position="457"/>
        <end position="477"/>
    </location>
</feature>
<sequence length="503" mass="53263">MKTIRYIVVFAGLAAAVPQNAIDALIKRAPGSQCGGSSGKTCAESEVCVGEEELRDGIGVCVKGPQPCGNAQGDKCPEGEWSCFLDPRIDCSSPDRPFEPDAPVCGDGICLSGRDVKKAGLQTDYPKRCGGISDKECAEDELCIGDNVLLDEIGVCVKKLRSCGNFLGMKCPGKNYECVSDPRDSIDCKPGVQDCGGGLCLLKAYGDKIGRRDPSTPLKDPKRCGGSSGKKCGRYEVCAGEEVLKDGMGVCIGIVMNCGNDFGDSCFGSEYLCVNDPRTGCKPGQPCNANGVCMFKEYGERFGLKTIDDEFPRCGGISGKTCAEDEICVGEGDTKDGMGICVKDLPSCSSPSVKPCPPVERPGRDHVCVKASKGSGVCLLKEHADWFGLKEYKGGDVVSETTTAKLTTTTKTTQTPLSKTTTTKSTGTSSPSKTTTTKCIKTPPSKTSTKCTKRPPSKTTTTKPTKASPSKTAPKATNKYPSKPPAQSEYRPKPMGYYRILQA</sequence>
<feature type="signal peptide" evidence="2">
    <location>
        <begin position="1"/>
        <end position="16"/>
    </location>
</feature>
<evidence type="ECO:0000313" key="4">
    <source>
        <dbReference type="Proteomes" id="UP000297595"/>
    </source>
</evidence>
<name>A0A7C8PMX7_ORBOL</name>
<proteinExistence type="predicted"/>
<feature type="chain" id="PRO_5043557218" evidence="2">
    <location>
        <begin position="17"/>
        <end position="503"/>
    </location>
</feature>
<evidence type="ECO:0000256" key="1">
    <source>
        <dbReference type="SAM" id="MobiDB-lite"/>
    </source>
</evidence>
<feature type="compositionally biased region" description="Low complexity" evidence="1">
    <location>
        <begin position="408"/>
        <end position="450"/>
    </location>
</feature>
<accession>A0A7C8PMX7</accession>
<keyword evidence="2" id="KW-0732">Signal</keyword>
<evidence type="ECO:0000256" key="2">
    <source>
        <dbReference type="SAM" id="SignalP"/>
    </source>
</evidence>
<dbReference type="Proteomes" id="UP000297595">
    <property type="component" value="Unassembled WGS sequence"/>
</dbReference>
<dbReference type="AlphaFoldDB" id="A0A7C8PMX7"/>
<protein>
    <submittedName>
        <fullName evidence="3">Uncharacterized protein</fullName>
    </submittedName>
</protein>
<feature type="region of interest" description="Disordered" evidence="1">
    <location>
        <begin position="408"/>
        <end position="503"/>
    </location>
</feature>
<organism evidence="3 4">
    <name type="scientific">Orbilia oligospora</name>
    <name type="common">Nematode-trapping fungus</name>
    <name type="synonym">Arthrobotrys oligospora</name>
    <dbReference type="NCBI Taxonomy" id="2813651"/>
    <lineage>
        <taxon>Eukaryota</taxon>
        <taxon>Fungi</taxon>
        <taxon>Dikarya</taxon>
        <taxon>Ascomycota</taxon>
        <taxon>Pezizomycotina</taxon>
        <taxon>Orbiliomycetes</taxon>
        <taxon>Orbiliales</taxon>
        <taxon>Orbiliaceae</taxon>
        <taxon>Orbilia</taxon>
    </lineage>
</organism>
<dbReference type="EMBL" id="SOZJ01000007">
    <property type="protein sequence ID" value="TGJ63852.1"/>
    <property type="molecule type" value="Genomic_DNA"/>
</dbReference>
<evidence type="ECO:0000313" key="3">
    <source>
        <dbReference type="EMBL" id="TGJ63852.1"/>
    </source>
</evidence>
<gene>
    <name evidence="3" type="ORF">EYR41_009945</name>
</gene>